<gene>
    <name evidence="2" type="ORF">METZ01_LOCUS507222</name>
</gene>
<feature type="region of interest" description="Disordered" evidence="1">
    <location>
        <begin position="1"/>
        <end position="26"/>
    </location>
</feature>
<dbReference type="EMBL" id="UINC01224654">
    <property type="protein sequence ID" value="SVE54368.1"/>
    <property type="molecule type" value="Genomic_DNA"/>
</dbReference>
<accession>A0A383EE47</accession>
<dbReference type="AlphaFoldDB" id="A0A383EE47"/>
<name>A0A383EE47_9ZZZZ</name>
<feature type="non-terminal residue" evidence="2">
    <location>
        <position position="119"/>
    </location>
</feature>
<dbReference type="InterPro" id="IPR012340">
    <property type="entry name" value="NA-bd_OB-fold"/>
</dbReference>
<sequence>MTSPANVGSFVVPGTAVEKNDDDSLGRGVAESEQGVVATVVGTLNREDGIIFVSQKTDPIREIEVGDIVIGEVNRINAKTAEIKILHVEGKPVRTLPATHLFADIFVAKIVDKFMPSPG</sequence>
<evidence type="ECO:0000256" key="1">
    <source>
        <dbReference type="SAM" id="MobiDB-lite"/>
    </source>
</evidence>
<proteinExistence type="predicted"/>
<evidence type="ECO:0000313" key="2">
    <source>
        <dbReference type="EMBL" id="SVE54368.1"/>
    </source>
</evidence>
<dbReference type="Gene3D" id="2.40.50.140">
    <property type="entry name" value="Nucleic acid-binding proteins"/>
    <property type="match status" value="1"/>
</dbReference>
<reference evidence="2" key="1">
    <citation type="submission" date="2018-05" db="EMBL/GenBank/DDBJ databases">
        <authorList>
            <person name="Lanie J.A."/>
            <person name="Ng W.-L."/>
            <person name="Kazmierczak K.M."/>
            <person name="Andrzejewski T.M."/>
            <person name="Davidsen T.M."/>
            <person name="Wayne K.J."/>
            <person name="Tettelin H."/>
            <person name="Glass J.I."/>
            <person name="Rusch D."/>
            <person name="Podicherti R."/>
            <person name="Tsui H.-C.T."/>
            <person name="Winkler M.E."/>
        </authorList>
    </citation>
    <scope>NUCLEOTIDE SEQUENCE</scope>
</reference>
<organism evidence="2">
    <name type="scientific">marine metagenome</name>
    <dbReference type="NCBI Taxonomy" id="408172"/>
    <lineage>
        <taxon>unclassified sequences</taxon>
        <taxon>metagenomes</taxon>
        <taxon>ecological metagenomes</taxon>
    </lineage>
</organism>
<protein>
    <submittedName>
        <fullName evidence="2">Uncharacterized protein</fullName>
    </submittedName>
</protein>